<proteinExistence type="predicted"/>
<protein>
    <submittedName>
        <fullName evidence="2">Uncharacterized protein</fullName>
    </submittedName>
</protein>
<name>A0ABR9MUJ1_9MICO</name>
<organism evidence="2 3">
    <name type="scientific">Myceligenerans pegani</name>
    <dbReference type="NCBI Taxonomy" id="2776917"/>
    <lineage>
        <taxon>Bacteria</taxon>
        <taxon>Bacillati</taxon>
        <taxon>Actinomycetota</taxon>
        <taxon>Actinomycetes</taxon>
        <taxon>Micrococcales</taxon>
        <taxon>Promicromonosporaceae</taxon>
        <taxon>Myceligenerans</taxon>
    </lineage>
</organism>
<dbReference type="Proteomes" id="UP000625527">
    <property type="component" value="Unassembled WGS sequence"/>
</dbReference>
<evidence type="ECO:0000313" key="3">
    <source>
        <dbReference type="Proteomes" id="UP000625527"/>
    </source>
</evidence>
<feature type="region of interest" description="Disordered" evidence="1">
    <location>
        <begin position="1"/>
        <end position="23"/>
    </location>
</feature>
<accession>A0ABR9MUJ1</accession>
<evidence type="ECO:0000256" key="1">
    <source>
        <dbReference type="SAM" id="MobiDB-lite"/>
    </source>
</evidence>
<feature type="compositionally biased region" description="Acidic residues" evidence="1">
    <location>
        <begin position="1"/>
        <end position="11"/>
    </location>
</feature>
<keyword evidence="3" id="KW-1185">Reference proteome</keyword>
<reference evidence="2 3" key="1">
    <citation type="submission" date="2020-10" db="EMBL/GenBank/DDBJ databases">
        <title>Myceligenerans pegani sp. nov., an endophytic actinomycete isolated from Peganum harmala L. in Xinjiang, China.</title>
        <authorList>
            <person name="Xin L."/>
        </authorList>
    </citation>
    <scope>NUCLEOTIDE SEQUENCE [LARGE SCALE GENOMIC DNA]</scope>
    <source>
        <strain evidence="2 3">TRM65318</strain>
    </source>
</reference>
<comment type="caution">
    <text evidence="2">The sequence shown here is derived from an EMBL/GenBank/DDBJ whole genome shotgun (WGS) entry which is preliminary data.</text>
</comment>
<dbReference type="RefSeq" id="WP_192861622.1">
    <property type="nucleotide sequence ID" value="NZ_JADAQT010000057.1"/>
</dbReference>
<gene>
    <name evidence="2" type="ORF">IHE71_04845</name>
</gene>
<dbReference type="EMBL" id="JADAQT010000057">
    <property type="protein sequence ID" value="MBE1875040.1"/>
    <property type="molecule type" value="Genomic_DNA"/>
</dbReference>
<sequence length="85" mass="9113">MSIFEGEEDVTAEATHGPARQPIRWKEGDRVRVVGGSRLLLGATGTVVEVEVFEAGQVRVDIDRAGFGRALLASHELEPVDGTTP</sequence>
<evidence type="ECO:0000313" key="2">
    <source>
        <dbReference type="EMBL" id="MBE1875040.1"/>
    </source>
</evidence>